<proteinExistence type="predicted"/>
<name>A0A8T0HKP2_CERPU</name>
<dbReference type="EMBL" id="CM026426">
    <property type="protein sequence ID" value="KAG0571362.1"/>
    <property type="molecule type" value="Genomic_DNA"/>
</dbReference>
<accession>A0A8T0HKP2</accession>
<reference evidence="1" key="1">
    <citation type="submission" date="2020-06" db="EMBL/GenBank/DDBJ databases">
        <title>WGS assembly of Ceratodon purpureus strain R40.</title>
        <authorList>
            <person name="Carey S.B."/>
            <person name="Jenkins J."/>
            <person name="Shu S."/>
            <person name="Lovell J.T."/>
            <person name="Sreedasyam A."/>
            <person name="Maumus F."/>
            <person name="Tiley G.P."/>
            <person name="Fernandez-Pozo N."/>
            <person name="Barry K."/>
            <person name="Chen C."/>
            <person name="Wang M."/>
            <person name="Lipzen A."/>
            <person name="Daum C."/>
            <person name="Saski C.A."/>
            <person name="Payton A.C."/>
            <person name="Mcbreen J.C."/>
            <person name="Conrad R.E."/>
            <person name="Kollar L.M."/>
            <person name="Olsson S."/>
            <person name="Huttunen S."/>
            <person name="Landis J.B."/>
            <person name="Wickett N.J."/>
            <person name="Johnson M.G."/>
            <person name="Rensing S.A."/>
            <person name="Grimwood J."/>
            <person name="Schmutz J."/>
            <person name="Mcdaniel S.F."/>
        </authorList>
    </citation>
    <scope>NUCLEOTIDE SEQUENCE</scope>
    <source>
        <strain evidence="1">R40</strain>
    </source>
</reference>
<dbReference type="Proteomes" id="UP000822688">
    <property type="component" value="Chromosome V"/>
</dbReference>
<sequence>MLQDIAKGGLDVLQRRCIGVQDSPSRDAVPASGDITLKPLLSVEILCLSFHHPHRPSVGVTLHGVESSFADFIGDNLKENPTLERRILLIGVSTSGGAEASLTEGSI</sequence>
<protein>
    <submittedName>
        <fullName evidence="1">Uncharacterized protein</fullName>
    </submittedName>
</protein>
<organism evidence="1 2">
    <name type="scientific">Ceratodon purpureus</name>
    <name type="common">Fire moss</name>
    <name type="synonym">Dicranum purpureum</name>
    <dbReference type="NCBI Taxonomy" id="3225"/>
    <lineage>
        <taxon>Eukaryota</taxon>
        <taxon>Viridiplantae</taxon>
        <taxon>Streptophyta</taxon>
        <taxon>Embryophyta</taxon>
        <taxon>Bryophyta</taxon>
        <taxon>Bryophytina</taxon>
        <taxon>Bryopsida</taxon>
        <taxon>Dicranidae</taxon>
        <taxon>Pseudoditrichales</taxon>
        <taxon>Ditrichaceae</taxon>
        <taxon>Ceratodon</taxon>
    </lineage>
</organism>
<gene>
    <name evidence="1" type="ORF">KC19_VG005400</name>
</gene>
<evidence type="ECO:0000313" key="2">
    <source>
        <dbReference type="Proteomes" id="UP000822688"/>
    </source>
</evidence>
<keyword evidence="2" id="KW-1185">Reference proteome</keyword>
<comment type="caution">
    <text evidence="1">The sequence shown here is derived from an EMBL/GenBank/DDBJ whole genome shotgun (WGS) entry which is preliminary data.</text>
</comment>
<dbReference type="AlphaFoldDB" id="A0A8T0HKP2"/>
<evidence type="ECO:0000313" key="1">
    <source>
        <dbReference type="EMBL" id="KAG0571362.1"/>
    </source>
</evidence>